<dbReference type="InterPro" id="IPR032287">
    <property type="entry name" value="DUF4838"/>
</dbReference>
<comment type="caution">
    <text evidence="4">The sequence shown here is derived from an EMBL/GenBank/DDBJ whole genome shotgun (WGS) entry which is preliminary data.</text>
</comment>
<keyword evidence="2" id="KW-0732">Signal</keyword>
<dbReference type="Pfam" id="PF03648">
    <property type="entry name" value="Glyco_hydro_67N"/>
    <property type="match status" value="1"/>
</dbReference>
<dbReference type="EMBL" id="ACKS01000071">
    <property type="protein sequence ID" value="EFA43851.1"/>
    <property type="molecule type" value="Genomic_DNA"/>
</dbReference>
<name>D1PXM7_9BACT</name>
<dbReference type="eggNOG" id="COG3525">
    <property type="taxonomic scope" value="Bacteria"/>
</dbReference>
<dbReference type="GO" id="GO:0046559">
    <property type="term" value="F:alpha-glucuronidase activity"/>
    <property type="evidence" value="ECO:0007669"/>
    <property type="project" value="InterPro"/>
</dbReference>
<feature type="signal peptide" evidence="2">
    <location>
        <begin position="1"/>
        <end position="21"/>
    </location>
</feature>
<evidence type="ECO:0000259" key="3">
    <source>
        <dbReference type="Pfam" id="PF03648"/>
    </source>
</evidence>
<evidence type="ECO:0000256" key="2">
    <source>
        <dbReference type="SAM" id="SignalP"/>
    </source>
</evidence>
<dbReference type="GO" id="GO:0045493">
    <property type="term" value="P:xylan catabolic process"/>
    <property type="evidence" value="ECO:0007669"/>
    <property type="project" value="InterPro"/>
</dbReference>
<dbReference type="InterPro" id="IPR005154">
    <property type="entry name" value="Glyco_hydro_67_aGlcAse_N"/>
</dbReference>
<dbReference type="OrthoDB" id="1099022at2"/>
<evidence type="ECO:0000313" key="4">
    <source>
        <dbReference type="EMBL" id="EFA43851.1"/>
    </source>
</evidence>
<gene>
    <name evidence="4" type="ORF">HMPREF0645_1712</name>
</gene>
<dbReference type="SUPFAM" id="SSF55545">
    <property type="entry name" value="beta-N-acetylhexosaminidase-like domain"/>
    <property type="match status" value="1"/>
</dbReference>
<feature type="chain" id="PRO_5003026758" evidence="2">
    <location>
        <begin position="22"/>
        <end position="570"/>
    </location>
</feature>
<dbReference type="RefSeq" id="WP_007173815.1">
    <property type="nucleotide sequence ID" value="NZ_GG704781.1"/>
</dbReference>
<dbReference type="Proteomes" id="UP000003160">
    <property type="component" value="Unassembled WGS sequence"/>
</dbReference>
<evidence type="ECO:0000256" key="1">
    <source>
        <dbReference type="ARBA" id="ARBA00022801"/>
    </source>
</evidence>
<dbReference type="InterPro" id="IPR029018">
    <property type="entry name" value="Hex-like_dom2"/>
</dbReference>
<feature type="domain" description="Alpha glucuronidase N-terminal" evidence="3">
    <location>
        <begin position="27"/>
        <end position="126"/>
    </location>
</feature>
<dbReference type="HOGENOM" id="CLU_019083_0_0_10"/>
<dbReference type="Gene3D" id="3.30.379.10">
    <property type="entry name" value="Chitobiase/beta-hexosaminidase domain 2-like"/>
    <property type="match status" value="1"/>
</dbReference>
<dbReference type="Pfam" id="PF16126">
    <property type="entry name" value="DUF4838"/>
    <property type="match status" value="1"/>
</dbReference>
<keyword evidence="1 4" id="KW-0378">Hydrolase</keyword>
<dbReference type="PANTHER" id="PTHR47406">
    <property type="entry name" value="COAGULATION FACTOR 5/8 TYPE, C-TERMINAL"/>
    <property type="match status" value="1"/>
</dbReference>
<reference evidence="4 5" key="1">
    <citation type="submission" date="2009-10" db="EMBL/GenBank/DDBJ databases">
        <authorList>
            <person name="Qin X."/>
            <person name="Bachman B."/>
            <person name="Battles P."/>
            <person name="Bell A."/>
            <person name="Bess C."/>
            <person name="Bickham C."/>
            <person name="Chaboub L."/>
            <person name="Chen D."/>
            <person name="Coyle M."/>
            <person name="Deiros D.R."/>
            <person name="Dinh H."/>
            <person name="Forbes L."/>
            <person name="Fowler G."/>
            <person name="Francisco L."/>
            <person name="Fu Q."/>
            <person name="Gubbala S."/>
            <person name="Hale W."/>
            <person name="Han Y."/>
            <person name="Hemphill L."/>
            <person name="Highlander S.K."/>
            <person name="Hirani K."/>
            <person name="Hogues M."/>
            <person name="Jackson L."/>
            <person name="Jakkamsetti A."/>
            <person name="Javaid M."/>
            <person name="Jiang H."/>
            <person name="Korchina V."/>
            <person name="Kovar C."/>
            <person name="Lara F."/>
            <person name="Lee S."/>
            <person name="Mata R."/>
            <person name="Mathew T."/>
            <person name="Moen C."/>
            <person name="Morales K."/>
            <person name="Munidasa M."/>
            <person name="Nazareth L."/>
            <person name="Ngo R."/>
            <person name="Nguyen L."/>
            <person name="Okwuonu G."/>
            <person name="Ongeri F."/>
            <person name="Patil S."/>
            <person name="Petrosino J."/>
            <person name="Pham C."/>
            <person name="Pham P."/>
            <person name="Pu L.-L."/>
            <person name="Puazo M."/>
            <person name="Raj R."/>
            <person name="Reid J."/>
            <person name="Rouhana J."/>
            <person name="Saada N."/>
            <person name="Shang Y."/>
            <person name="Simmons D."/>
            <person name="Thornton R."/>
            <person name="Warren J."/>
            <person name="Weissenberger G."/>
            <person name="Zhang J."/>
            <person name="Zhang L."/>
            <person name="Zhou C."/>
            <person name="Zhu D."/>
            <person name="Muzny D."/>
            <person name="Worley K."/>
            <person name="Gibbs R."/>
        </authorList>
    </citation>
    <scope>NUCLEOTIDE SEQUENCE [LARGE SCALE GENOMIC DNA]</scope>
    <source>
        <strain evidence="4 5">DSM 17361</strain>
    </source>
</reference>
<evidence type="ECO:0000313" key="5">
    <source>
        <dbReference type="Proteomes" id="UP000003160"/>
    </source>
</evidence>
<dbReference type="PANTHER" id="PTHR47406:SF2">
    <property type="entry name" value="ALPHA GLUCURONIDASE N-TERMINAL DOMAIN-CONTAINING PROTEIN"/>
    <property type="match status" value="1"/>
</dbReference>
<proteinExistence type="predicted"/>
<dbReference type="AlphaFoldDB" id="D1PXM7"/>
<organism evidence="4 5">
    <name type="scientific">Hallella bergensis DSM 17361</name>
    <dbReference type="NCBI Taxonomy" id="585502"/>
    <lineage>
        <taxon>Bacteria</taxon>
        <taxon>Pseudomonadati</taxon>
        <taxon>Bacteroidota</taxon>
        <taxon>Bacteroidia</taxon>
        <taxon>Bacteroidales</taxon>
        <taxon>Prevotellaceae</taxon>
        <taxon>Hallella</taxon>
    </lineage>
</organism>
<accession>D1PXM7</accession>
<sequence length="570" mass="65874">MKHIGCIITVLAMIYGGCAQATSLFKNQKSDYKIILFQNASVSEHTAAEDLRIYLKQISGADILIVSPDRAAKKNNIFIGYHPSIAKYTSKTKPDADDDSFTYKTEGDNLYIYGGSQRGTMYGVYAFLENELGVRWYTHEVTKVPTIQQYILPDLNHTEKPSIKYRYVEFKHFHTDSALYARNKMNMVWDAAPTKYGELYNYWGIHTSEWLIPTKKYFETHPEYFSYRKGRRIPHSQLCLSNPEVLNTVVANLKTKINPVINYWGYDVSQNDNLLYCECNNCKKIEAQYGGHSGIWIWFVNQVAAKFPHITIGTFAYQYTRHAPKNIKPRANVLIRLCSIECCFAHPIESCPPNQSFIKDYKDWMALTDNIFIWDYVVNFNQYLIPFPNFGVLKPNIQTFVKNKSVAVLESGQYTSGDGEFSEMKAWVLSKLLWNSELNTDSLVNDFICGYYGKAAPSIRKYYDLCQDLVKQDTHMGCHIKGTNKIFTDKFISDAEPLIQTAYAQSENKKIKHRVKMVDLQILYLKFVRNRVKSFTDGTYARLLQIMKEERPYINEAISAEDFINKQGYI</sequence>
<protein>
    <submittedName>
        <fullName evidence="4">Glycosyl hydrolase family 67</fullName>
    </submittedName>
</protein>
<keyword evidence="5" id="KW-1185">Reference proteome</keyword>